<accession>A0A8J4W128</accession>
<dbReference type="OrthoDB" id="10448159at2759"/>
<sequence length="178" mass="20269">MFSPRKTHKAKHSSLFILYTFQLAPPTYVSLNHSSLHAPVVSHSSLYHLLSDSEAVASSVVFESFYWKAFTSIASAPKASASSGKTTVHERHLLECAHQRCKQWQNNRPVKAPDLISLPNICTHPWFLTLHSLTHSQRLFKESQAVLSLKAFTGQLSYCWRHFLCYMSQDYLFNIQSA</sequence>
<organism evidence="1 2">
    <name type="scientific">Castanea mollissima</name>
    <name type="common">Chinese chestnut</name>
    <dbReference type="NCBI Taxonomy" id="60419"/>
    <lineage>
        <taxon>Eukaryota</taxon>
        <taxon>Viridiplantae</taxon>
        <taxon>Streptophyta</taxon>
        <taxon>Embryophyta</taxon>
        <taxon>Tracheophyta</taxon>
        <taxon>Spermatophyta</taxon>
        <taxon>Magnoliopsida</taxon>
        <taxon>eudicotyledons</taxon>
        <taxon>Gunneridae</taxon>
        <taxon>Pentapetalae</taxon>
        <taxon>rosids</taxon>
        <taxon>fabids</taxon>
        <taxon>Fagales</taxon>
        <taxon>Fagaceae</taxon>
        <taxon>Castanea</taxon>
    </lineage>
</organism>
<dbReference type="AlphaFoldDB" id="A0A8J4W128"/>
<comment type="caution">
    <text evidence="1">The sequence shown here is derived from an EMBL/GenBank/DDBJ whole genome shotgun (WGS) entry which is preliminary data.</text>
</comment>
<dbReference type="EMBL" id="JRKL02001127">
    <property type="protein sequence ID" value="KAF3965861.1"/>
    <property type="molecule type" value="Genomic_DNA"/>
</dbReference>
<protein>
    <submittedName>
        <fullName evidence="1">Uncharacterized protein</fullName>
    </submittedName>
</protein>
<name>A0A8J4W128_9ROSI</name>
<keyword evidence="2" id="KW-1185">Reference proteome</keyword>
<dbReference type="Proteomes" id="UP000737018">
    <property type="component" value="Unassembled WGS sequence"/>
</dbReference>
<evidence type="ECO:0000313" key="2">
    <source>
        <dbReference type="Proteomes" id="UP000737018"/>
    </source>
</evidence>
<gene>
    <name evidence="1" type="ORF">CMV_009982</name>
</gene>
<evidence type="ECO:0000313" key="1">
    <source>
        <dbReference type="EMBL" id="KAF3965861.1"/>
    </source>
</evidence>
<proteinExistence type="predicted"/>
<reference evidence="1" key="1">
    <citation type="submission" date="2020-03" db="EMBL/GenBank/DDBJ databases">
        <title>Castanea mollissima Vanexum genome sequencing.</title>
        <authorList>
            <person name="Staton M."/>
        </authorList>
    </citation>
    <scope>NUCLEOTIDE SEQUENCE</scope>
    <source>
        <tissue evidence="1">Leaf</tissue>
    </source>
</reference>